<dbReference type="GO" id="GO:0071028">
    <property type="term" value="P:nuclear mRNA surveillance"/>
    <property type="evidence" value="ECO:0007669"/>
    <property type="project" value="TreeGrafter"/>
</dbReference>
<dbReference type="InterPro" id="IPR050590">
    <property type="entry name" value="Exosome_comp_Rrp42_subfam"/>
</dbReference>
<comment type="similarity">
    <text evidence="3">Belongs to the RNase PH family.</text>
</comment>
<dbReference type="EMBL" id="LXTC01000001">
    <property type="protein sequence ID" value="OBA23359.1"/>
    <property type="molecule type" value="Genomic_DNA"/>
</dbReference>
<dbReference type="GO" id="GO:0000177">
    <property type="term" value="C:cytoplasmic exosome (RNase complex)"/>
    <property type="evidence" value="ECO:0007669"/>
    <property type="project" value="EnsemblFungi"/>
</dbReference>
<evidence type="ECO:0000259" key="7">
    <source>
        <dbReference type="Pfam" id="PF01138"/>
    </source>
</evidence>
<dbReference type="Proteomes" id="UP000092555">
    <property type="component" value="Unassembled WGS sequence"/>
</dbReference>
<dbReference type="GO" id="GO:0034473">
    <property type="term" value="P:U1 snRNA 3'-end processing"/>
    <property type="evidence" value="ECO:0007669"/>
    <property type="project" value="TreeGrafter"/>
</dbReference>
<dbReference type="GO" id="GO:0071038">
    <property type="term" value="P:TRAMP-dependent tRNA surveillance pathway"/>
    <property type="evidence" value="ECO:0007669"/>
    <property type="project" value="EnsemblFungi"/>
</dbReference>
<keyword evidence="4" id="KW-0963">Cytoplasm</keyword>
<evidence type="ECO:0000256" key="1">
    <source>
        <dbReference type="ARBA" id="ARBA00004496"/>
    </source>
</evidence>
<evidence type="ECO:0000256" key="4">
    <source>
        <dbReference type="ARBA" id="ARBA00022490"/>
    </source>
</evidence>
<dbReference type="InterPro" id="IPR020568">
    <property type="entry name" value="Ribosomal_Su5_D2-typ_SF"/>
</dbReference>
<evidence type="ECO:0000313" key="9">
    <source>
        <dbReference type="Proteomes" id="UP000092555"/>
    </source>
</evidence>
<keyword evidence="9" id="KW-1185">Reference proteome</keyword>
<dbReference type="Gene3D" id="3.30.230.70">
    <property type="entry name" value="GHMP Kinase, N-terminal domain"/>
    <property type="match status" value="1"/>
</dbReference>
<dbReference type="GeneID" id="30029582"/>
<evidence type="ECO:0000256" key="6">
    <source>
        <dbReference type="ARBA" id="ARBA00042523"/>
    </source>
</evidence>
<evidence type="ECO:0000256" key="5">
    <source>
        <dbReference type="ARBA" id="ARBA00022835"/>
    </source>
</evidence>
<comment type="caution">
    <text evidence="8">The sequence shown here is derived from an EMBL/GenBank/DDBJ whole genome shotgun (WGS) entry which is preliminary data.</text>
</comment>
<proteinExistence type="inferred from homology"/>
<dbReference type="OrthoDB" id="272245at2759"/>
<dbReference type="PANTHER" id="PTHR11097">
    <property type="entry name" value="EXOSOME COMPLEX EXONUCLEASE RIBOSOMAL RNA PROCESSING PROTEIN"/>
    <property type="match status" value="1"/>
</dbReference>
<name>A0A1A0HGQ7_9ASCO</name>
<organism evidence="8 9">
    <name type="scientific">Metschnikowia bicuspidata var. bicuspidata NRRL YB-4993</name>
    <dbReference type="NCBI Taxonomy" id="869754"/>
    <lineage>
        <taxon>Eukaryota</taxon>
        <taxon>Fungi</taxon>
        <taxon>Dikarya</taxon>
        <taxon>Ascomycota</taxon>
        <taxon>Saccharomycotina</taxon>
        <taxon>Pichiomycetes</taxon>
        <taxon>Metschnikowiaceae</taxon>
        <taxon>Metschnikowia</taxon>
    </lineage>
</organism>
<feature type="domain" description="Exoribonuclease phosphorolytic" evidence="7">
    <location>
        <begin position="30"/>
        <end position="153"/>
    </location>
</feature>
<dbReference type="GO" id="GO:0034475">
    <property type="term" value="P:U4 snRNA 3'-end processing"/>
    <property type="evidence" value="ECO:0007669"/>
    <property type="project" value="TreeGrafter"/>
</dbReference>
<sequence>MILSPAERSYLHDSLTASPVIRPDGRKHFQFRPVEAKIDFLPGSNGSSRIRMTDGSECIVSVKAKVVLIAKEDNLVECDVDLAGFRDDSNFVSNLKFNLTDLFTKNFPTQKLHLTSKYAYKLFIDCVVVSHLSYPLTLITFSAYLALKATRLPLLTSEIDDSEIEEQPTFSDDWERAQSLAEIFGMPDFQPPLVVTVGVIGNNLIVDPSETEEQVLENGLLLGWYNGKVISPISNLNLATSSNNVNFRGINLSLLVRTISLLGSHCSSLIDAFDKLVEDDLADNDGSIF</sequence>
<evidence type="ECO:0000313" key="8">
    <source>
        <dbReference type="EMBL" id="OBA23359.1"/>
    </source>
</evidence>
<dbReference type="InterPro" id="IPR001247">
    <property type="entry name" value="ExoRNase_PH_dom1"/>
</dbReference>
<dbReference type="RefSeq" id="XP_018713840.1">
    <property type="nucleotide sequence ID" value="XM_018856606.1"/>
</dbReference>
<dbReference type="AlphaFoldDB" id="A0A1A0HGQ7"/>
<dbReference type="InterPro" id="IPR036345">
    <property type="entry name" value="ExoRNase_PH_dom2_sf"/>
</dbReference>
<protein>
    <recommendedName>
        <fullName evidence="6">Ribosomal RNA-processing protein 42</fullName>
    </recommendedName>
</protein>
<dbReference type="GO" id="GO:0035925">
    <property type="term" value="F:mRNA 3'-UTR AU-rich region binding"/>
    <property type="evidence" value="ECO:0007669"/>
    <property type="project" value="TreeGrafter"/>
</dbReference>
<dbReference type="GO" id="GO:0000176">
    <property type="term" value="C:nuclear exosome (RNase complex)"/>
    <property type="evidence" value="ECO:0007669"/>
    <property type="project" value="EnsemblFungi"/>
</dbReference>
<dbReference type="SUPFAM" id="SSF55666">
    <property type="entry name" value="Ribonuclease PH domain 2-like"/>
    <property type="match status" value="1"/>
</dbReference>
<keyword evidence="5" id="KW-0271">Exosome</keyword>
<gene>
    <name evidence="8" type="ORF">METBIDRAFT_35408</name>
</gene>
<comment type="subcellular location">
    <subcellularLocation>
        <location evidence="1">Cytoplasm</location>
    </subcellularLocation>
    <subcellularLocation>
        <location evidence="2">Nucleus</location>
        <location evidence="2">Nucleolus</location>
    </subcellularLocation>
</comment>
<dbReference type="GO" id="GO:0034476">
    <property type="term" value="P:U5 snRNA 3'-end processing"/>
    <property type="evidence" value="ECO:0007669"/>
    <property type="project" value="TreeGrafter"/>
</dbReference>
<reference evidence="8 9" key="1">
    <citation type="submission" date="2016-05" db="EMBL/GenBank/DDBJ databases">
        <title>Comparative genomics of biotechnologically important yeasts.</title>
        <authorList>
            <consortium name="DOE Joint Genome Institute"/>
            <person name="Riley R."/>
            <person name="Haridas S."/>
            <person name="Wolfe K.H."/>
            <person name="Lopes M.R."/>
            <person name="Hittinger C.T."/>
            <person name="Goker M."/>
            <person name="Salamov A."/>
            <person name="Wisecaver J."/>
            <person name="Long T.M."/>
            <person name="Aerts A.L."/>
            <person name="Barry K."/>
            <person name="Choi C."/>
            <person name="Clum A."/>
            <person name="Coughlan A.Y."/>
            <person name="Deshpande S."/>
            <person name="Douglass A.P."/>
            <person name="Hanson S.J."/>
            <person name="Klenk H.-P."/>
            <person name="LaButti K."/>
            <person name="Lapidus A."/>
            <person name="Lindquist E."/>
            <person name="Lipzen A."/>
            <person name="Meier-kolthoff J.P."/>
            <person name="Ohm R.A."/>
            <person name="Otillar R.P."/>
            <person name="Pangilinan J."/>
            <person name="Peng Y."/>
            <person name="Rokas A."/>
            <person name="Rosa C.A."/>
            <person name="Scheuner C."/>
            <person name="Sibirny A.A."/>
            <person name="Slot J.C."/>
            <person name="Stielow J.B."/>
            <person name="Sun H."/>
            <person name="Kurtzman C.P."/>
            <person name="Blackwell M."/>
            <person name="Grigoriev I.V."/>
            <person name="Jeffries T.W."/>
        </authorList>
    </citation>
    <scope>NUCLEOTIDE SEQUENCE [LARGE SCALE GENOMIC DNA]</scope>
    <source>
        <strain evidence="8 9">NRRL YB-4993</strain>
    </source>
</reference>
<evidence type="ECO:0000256" key="2">
    <source>
        <dbReference type="ARBA" id="ARBA00004604"/>
    </source>
</evidence>
<dbReference type="GO" id="GO:0000467">
    <property type="term" value="P:exonucleolytic trimming to generate mature 3'-end of 5.8S rRNA from tricistronic rRNA transcript (SSU-rRNA, 5.8S rRNA, LSU-rRNA)"/>
    <property type="evidence" value="ECO:0007669"/>
    <property type="project" value="EnsemblFungi"/>
</dbReference>
<dbReference type="PANTHER" id="PTHR11097:SF8">
    <property type="entry name" value="EXOSOME COMPLEX COMPONENT RRP42"/>
    <property type="match status" value="1"/>
</dbReference>
<dbReference type="Pfam" id="PF01138">
    <property type="entry name" value="RNase_PH"/>
    <property type="match status" value="1"/>
</dbReference>
<dbReference type="GO" id="GO:0071035">
    <property type="term" value="P:nuclear polyadenylation-dependent rRNA catabolic process"/>
    <property type="evidence" value="ECO:0007669"/>
    <property type="project" value="TreeGrafter"/>
</dbReference>
<dbReference type="InterPro" id="IPR027408">
    <property type="entry name" value="PNPase/RNase_PH_dom_sf"/>
</dbReference>
<evidence type="ECO:0000256" key="3">
    <source>
        <dbReference type="ARBA" id="ARBA00006678"/>
    </source>
</evidence>
<accession>A0A1A0HGQ7</accession>
<dbReference type="SUPFAM" id="SSF54211">
    <property type="entry name" value="Ribosomal protein S5 domain 2-like"/>
    <property type="match status" value="1"/>
</dbReference>
<dbReference type="GO" id="GO:0016075">
    <property type="term" value="P:rRNA catabolic process"/>
    <property type="evidence" value="ECO:0007669"/>
    <property type="project" value="EnsemblFungi"/>
</dbReference>
<dbReference type="STRING" id="869754.A0A1A0HGQ7"/>
<dbReference type="GO" id="GO:0005730">
    <property type="term" value="C:nucleolus"/>
    <property type="evidence" value="ECO:0007669"/>
    <property type="project" value="UniProtKB-SubCell"/>
</dbReference>